<dbReference type="Proteomes" id="UP001256646">
    <property type="component" value="Unassembled WGS sequence"/>
</dbReference>
<keyword evidence="1" id="KW-0472">Membrane</keyword>
<organism evidence="2 3">
    <name type="scientific">Clostridium aquiflavi</name>
    <dbReference type="NCBI Taxonomy" id="3073603"/>
    <lineage>
        <taxon>Bacteria</taxon>
        <taxon>Bacillati</taxon>
        <taxon>Bacillota</taxon>
        <taxon>Clostridia</taxon>
        <taxon>Eubacteriales</taxon>
        <taxon>Clostridiaceae</taxon>
        <taxon>Clostridium</taxon>
    </lineage>
</organism>
<accession>A0ABU1EID1</accession>
<comment type="caution">
    <text evidence="2">The sequence shown here is derived from an EMBL/GenBank/DDBJ whole genome shotgun (WGS) entry which is preliminary data.</text>
</comment>
<name>A0ABU1EID1_9CLOT</name>
<feature type="transmembrane region" description="Helical" evidence="1">
    <location>
        <begin position="320"/>
        <end position="341"/>
    </location>
</feature>
<evidence type="ECO:0000313" key="2">
    <source>
        <dbReference type="EMBL" id="MDR5587837.1"/>
    </source>
</evidence>
<feature type="transmembrane region" description="Helical" evidence="1">
    <location>
        <begin position="171"/>
        <end position="190"/>
    </location>
</feature>
<dbReference type="EMBL" id="JAVJAN010000025">
    <property type="protein sequence ID" value="MDR5587837.1"/>
    <property type="molecule type" value="Genomic_DNA"/>
</dbReference>
<feature type="transmembrane region" description="Helical" evidence="1">
    <location>
        <begin position="139"/>
        <end position="164"/>
    </location>
</feature>
<protein>
    <recommendedName>
        <fullName evidence="4">ABC-2 family transporter protein</fullName>
    </recommendedName>
</protein>
<reference evidence="2 3" key="1">
    <citation type="submission" date="2023-09" db="EMBL/GenBank/DDBJ databases">
        <authorList>
            <person name="Zhai L."/>
        </authorList>
    </citation>
    <scope>NUCLEOTIDE SEQUENCE [LARGE SCALE GENOMIC DNA]</scope>
    <source>
        <strain evidence="2 3">5 N-1</strain>
    </source>
</reference>
<keyword evidence="1" id="KW-1133">Transmembrane helix</keyword>
<keyword evidence="1" id="KW-0812">Transmembrane</keyword>
<feature type="transmembrane region" description="Helical" evidence="1">
    <location>
        <begin position="20"/>
        <end position="40"/>
    </location>
</feature>
<sequence length="349" mass="40253">MKRYLNKALIYQWFNSAKFAIIAGILFWGVYANSLIGSVYRSVMYGVEKLDSNSFKTAGLEQYFVLGLIFLVIYVLTFGNNKRNTEIFLCSGPYTKKQIKFNELFCYMITLVFFILIYLYIAATFYIRNMDSFVIINGYSTIIMVEIIRIVLFGILGIIIMLTIEAMFSNNMVGIMFMIIIPFSFVFSIIRKFDNYYCMWINRVSFRERTIEELNRFNSSGLFDGYICANEIRMRNLFIASCILIMIIVVSLVILNYIQRKNSLETNVGFFGSAWSKNLVIVYIAISSGIILSDLILGNYKEQFISSYYLVEKISINDYLIGFGVDFGLSAIVGIIIYMIIKKISKKLA</sequence>
<keyword evidence="3" id="KW-1185">Reference proteome</keyword>
<proteinExistence type="predicted"/>
<evidence type="ECO:0000313" key="3">
    <source>
        <dbReference type="Proteomes" id="UP001256646"/>
    </source>
</evidence>
<feature type="transmembrane region" description="Helical" evidence="1">
    <location>
        <begin position="237"/>
        <end position="258"/>
    </location>
</feature>
<feature type="transmembrane region" description="Helical" evidence="1">
    <location>
        <begin position="279"/>
        <end position="300"/>
    </location>
</feature>
<dbReference type="RefSeq" id="WP_252212389.1">
    <property type="nucleotide sequence ID" value="NZ_JAVJAN010000025.1"/>
</dbReference>
<feature type="transmembrane region" description="Helical" evidence="1">
    <location>
        <begin position="104"/>
        <end position="127"/>
    </location>
</feature>
<evidence type="ECO:0000256" key="1">
    <source>
        <dbReference type="SAM" id="Phobius"/>
    </source>
</evidence>
<feature type="transmembrane region" description="Helical" evidence="1">
    <location>
        <begin position="60"/>
        <end position="79"/>
    </location>
</feature>
<gene>
    <name evidence="2" type="ORF">RGC78_10200</name>
</gene>
<evidence type="ECO:0008006" key="4">
    <source>
        <dbReference type="Google" id="ProtNLM"/>
    </source>
</evidence>